<dbReference type="PANTHER" id="PTHR38909">
    <property type="entry name" value="G PROTEIN GAMMA DOMAIN-CONTAINING PROTEIN"/>
    <property type="match status" value="1"/>
</dbReference>
<dbReference type="InterPro" id="IPR001478">
    <property type="entry name" value="PDZ"/>
</dbReference>
<dbReference type="OrthoDB" id="49238at2759"/>
<dbReference type="OMA" id="YKLPANI"/>
<keyword evidence="1" id="KW-0472">Membrane</keyword>
<evidence type="ECO:0000259" key="3">
    <source>
        <dbReference type="PROSITE" id="PS50106"/>
    </source>
</evidence>
<dbReference type="PANTHER" id="PTHR38909:SF1">
    <property type="entry name" value="G PROTEIN GAMMA DOMAIN-CONTAINING PROTEIN"/>
    <property type="match status" value="1"/>
</dbReference>
<protein>
    <recommendedName>
        <fullName evidence="3">PDZ domain-containing protein</fullName>
    </recommendedName>
</protein>
<evidence type="ECO:0000256" key="1">
    <source>
        <dbReference type="SAM" id="Phobius"/>
    </source>
</evidence>
<feature type="signal peptide" evidence="2">
    <location>
        <begin position="1"/>
        <end position="19"/>
    </location>
</feature>
<evidence type="ECO:0000313" key="5">
    <source>
        <dbReference type="Proteomes" id="UP000266841"/>
    </source>
</evidence>
<keyword evidence="1" id="KW-0812">Transmembrane</keyword>
<evidence type="ECO:0000313" key="4">
    <source>
        <dbReference type="EMBL" id="EJK75166.1"/>
    </source>
</evidence>
<organism evidence="4 5">
    <name type="scientific">Thalassiosira oceanica</name>
    <name type="common">Marine diatom</name>
    <dbReference type="NCBI Taxonomy" id="159749"/>
    <lineage>
        <taxon>Eukaryota</taxon>
        <taxon>Sar</taxon>
        <taxon>Stramenopiles</taxon>
        <taxon>Ochrophyta</taxon>
        <taxon>Bacillariophyta</taxon>
        <taxon>Coscinodiscophyceae</taxon>
        <taxon>Thalassiosirophycidae</taxon>
        <taxon>Thalassiosirales</taxon>
        <taxon>Thalassiosiraceae</taxon>
        <taxon>Thalassiosira</taxon>
    </lineage>
</organism>
<dbReference type="SUPFAM" id="SSF50156">
    <property type="entry name" value="PDZ domain-like"/>
    <property type="match status" value="1"/>
</dbReference>
<feature type="domain" description="PDZ" evidence="3">
    <location>
        <begin position="339"/>
        <end position="409"/>
    </location>
</feature>
<reference evidence="4 5" key="1">
    <citation type="journal article" date="2012" name="Genome Biol.">
        <title>Genome and low-iron response of an oceanic diatom adapted to chronic iron limitation.</title>
        <authorList>
            <person name="Lommer M."/>
            <person name="Specht M."/>
            <person name="Roy A.S."/>
            <person name="Kraemer L."/>
            <person name="Andreson R."/>
            <person name="Gutowska M.A."/>
            <person name="Wolf J."/>
            <person name="Bergner S.V."/>
            <person name="Schilhabel M.B."/>
            <person name="Klostermeier U.C."/>
            <person name="Beiko R.G."/>
            <person name="Rosenstiel P."/>
            <person name="Hippler M."/>
            <person name="Laroche J."/>
        </authorList>
    </citation>
    <scope>NUCLEOTIDE SEQUENCE [LARGE SCALE GENOMIC DNA]</scope>
    <source>
        <strain evidence="4 5">CCMP1005</strain>
    </source>
</reference>
<accession>K0TLB0</accession>
<keyword evidence="1" id="KW-1133">Transmembrane helix</keyword>
<evidence type="ECO:0000256" key="2">
    <source>
        <dbReference type="SAM" id="SignalP"/>
    </source>
</evidence>
<dbReference type="InterPro" id="IPR036034">
    <property type="entry name" value="PDZ_sf"/>
</dbReference>
<feature type="chain" id="PRO_5003841883" description="PDZ domain-containing protein" evidence="2">
    <location>
        <begin position="20"/>
        <end position="409"/>
    </location>
</feature>
<feature type="transmembrane region" description="Helical" evidence="1">
    <location>
        <begin position="202"/>
        <end position="223"/>
    </location>
</feature>
<sequence>MRTLRILSLLAIVLARVGAEKVVIHDIQKQQKVNQHSKVSPFLSATLSAKLTGIDYLAGTFDKSIVETSLASFYDKIFHDQQLYDVKIISVSVVDDHIVRSIEPHEVAGPEFTTVISAEYTDQHAQRVSQEAFTSLLIETSENFQSHLMSYLKAADDVFFGNVQSMTLRDYRRTDSEVEEVGVKEISQNEVLGSMSNSTQHIASIVAIAVGGVVLALFGYGAAKFYRKEKELKAARLRSREMASLSHESSIKGHDPRDDYSFDPLGFESTGRSYKLPANIRGYDDFRETPIRLGIPEDEEIAFNSVWPESAPPTMLQQPEPLSARSTKVLRSHCFAPPGKIGVAIDVDKGQPFVHKIRKGSPLENMLKAGDKIMAIDEIDTSCLNSADVTQIMVKRMDRVRKITFLREE</sequence>
<gene>
    <name evidence="4" type="ORF">THAOC_03123</name>
</gene>
<name>K0TLB0_THAOC</name>
<dbReference type="SMART" id="SM00228">
    <property type="entry name" value="PDZ"/>
    <property type="match status" value="1"/>
</dbReference>
<keyword evidence="2" id="KW-0732">Signal</keyword>
<dbReference type="AlphaFoldDB" id="K0TLB0"/>
<dbReference type="eggNOG" id="ENOG502T7JB">
    <property type="taxonomic scope" value="Eukaryota"/>
</dbReference>
<proteinExistence type="predicted"/>
<dbReference type="EMBL" id="AGNL01003100">
    <property type="protein sequence ID" value="EJK75166.1"/>
    <property type="molecule type" value="Genomic_DNA"/>
</dbReference>
<dbReference type="Proteomes" id="UP000266841">
    <property type="component" value="Unassembled WGS sequence"/>
</dbReference>
<dbReference type="PROSITE" id="PS50106">
    <property type="entry name" value="PDZ"/>
    <property type="match status" value="1"/>
</dbReference>
<comment type="caution">
    <text evidence="4">The sequence shown here is derived from an EMBL/GenBank/DDBJ whole genome shotgun (WGS) entry which is preliminary data.</text>
</comment>
<keyword evidence="5" id="KW-1185">Reference proteome</keyword>
<dbReference type="Gene3D" id="2.30.42.10">
    <property type="match status" value="1"/>
</dbReference>